<accession>A0A8S5MNP5</accession>
<name>A0A8S5MNP5_9CAUD</name>
<reference evidence="1" key="1">
    <citation type="journal article" date="2021" name="Proc. Natl. Acad. Sci. U.S.A.">
        <title>A Catalog of Tens of Thousands of Viruses from Human Metagenomes Reveals Hidden Associations with Chronic Diseases.</title>
        <authorList>
            <person name="Tisza M.J."/>
            <person name="Buck C.B."/>
        </authorList>
    </citation>
    <scope>NUCLEOTIDE SEQUENCE</scope>
    <source>
        <strain evidence="1">CtuSi15</strain>
    </source>
</reference>
<sequence length="103" mass="11591">MIDSAGFADLRGYLKRRIACARFRVGSTYYTVPLSGIDILADGTVRARVSITGLGEITVNRVELLNSDNQVWAHEDVNIKISTGQTGILYWFDFTFTEKKKEE</sequence>
<proteinExistence type="predicted"/>
<dbReference type="EMBL" id="BK014946">
    <property type="protein sequence ID" value="DAD83894.1"/>
    <property type="molecule type" value="Genomic_DNA"/>
</dbReference>
<protein>
    <submittedName>
        <fullName evidence="1">Uncharacterized protein</fullName>
    </submittedName>
</protein>
<organism evidence="1">
    <name type="scientific">Myoviridae sp. ctuSi15</name>
    <dbReference type="NCBI Taxonomy" id="2826708"/>
    <lineage>
        <taxon>Viruses</taxon>
        <taxon>Duplodnaviria</taxon>
        <taxon>Heunggongvirae</taxon>
        <taxon>Uroviricota</taxon>
        <taxon>Caudoviricetes</taxon>
    </lineage>
</organism>
<evidence type="ECO:0000313" key="1">
    <source>
        <dbReference type="EMBL" id="DAD83894.1"/>
    </source>
</evidence>